<keyword evidence="2" id="KW-0813">Transport</keyword>
<feature type="transmembrane region" description="Helical" evidence="6">
    <location>
        <begin position="199"/>
        <end position="218"/>
    </location>
</feature>
<sequence length="235" mass="25457">MSVKYSEPTWKDQIVEWVSVPVSAWWEKTSALFTDEYRRSTLLVWAAWMLMSLAYTMFNVYLPKLLESRLGHTETGGRKRALWDVVIFTLGGCPGAILGAWMIDTRLGRKRSLAVATFLTAVFCVGFCQVTTQVGVSLVSIFISLAATTMWAILYGITPDIFPPNIRGTACGTASALSRIGGMIAPILGGHLLARDSSLPMYSAAAILTAAAACVLLLPTEGENKGGNGYNQLSH</sequence>
<keyword evidence="3 6" id="KW-0812">Transmembrane</keyword>
<comment type="subcellular location">
    <subcellularLocation>
        <location evidence="1">Membrane</location>
        <topology evidence="1">Multi-pass membrane protein</topology>
    </subcellularLocation>
</comment>
<feature type="transmembrane region" description="Helical" evidence="6">
    <location>
        <begin position="169"/>
        <end position="193"/>
    </location>
</feature>
<dbReference type="SUPFAM" id="SSF103473">
    <property type="entry name" value="MFS general substrate transporter"/>
    <property type="match status" value="1"/>
</dbReference>
<keyword evidence="4 6" id="KW-1133">Transmembrane helix</keyword>
<evidence type="ECO:0000256" key="2">
    <source>
        <dbReference type="ARBA" id="ARBA00022448"/>
    </source>
</evidence>
<dbReference type="InterPro" id="IPR020846">
    <property type="entry name" value="MFS_dom"/>
</dbReference>
<keyword evidence="5 6" id="KW-0472">Membrane</keyword>
<dbReference type="PANTHER" id="PTHR23511">
    <property type="entry name" value="SYNAPTIC VESICLE GLYCOPROTEIN 2"/>
    <property type="match status" value="1"/>
</dbReference>
<evidence type="ECO:0000256" key="1">
    <source>
        <dbReference type="ARBA" id="ARBA00004141"/>
    </source>
</evidence>
<keyword evidence="9" id="KW-1185">Reference proteome</keyword>
<dbReference type="STRING" id="1051891.A0A0C3PW88"/>
<dbReference type="EMBL" id="KN823232">
    <property type="protein sequence ID" value="KIO19260.1"/>
    <property type="molecule type" value="Genomic_DNA"/>
</dbReference>
<evidence type="ECO:0000313" key="9">
    <source>
        <dbReference type="Proteomes" id="UP000054248"/>
    </source>
</evidence>
<dbReference type="GO" id="GO:0016020">
    <property type="term" value="C:membrane"/>
    <property type="evidence" value="ECO:0007669"/>
    <property type="project" value="UniProtKB-SubCell"/>
</dbReference>
<evidence type="ECO:0000256" key="5">
    <source>
        <dbReference type="ARBA" id="ARBA00023136"/>
    </source>
</evidence>
<proteinExistence type="predicted"/>
<name>A0A0C3PW88_9AGAM</name>
<dbReference type="Gene3D" id="1.20.1250.20">
    <property type="entry name" value="MFS general substrate transporter like domains"/>
    <property type="match status" value="1"/>
</dbReference>
<dbReference type="Pfam" id="PF07690">
    <property type="entry name" value="MFS_1"/>
    <property type="match status" value="1"/>
</dbReference>
<feature type="transmembrane region" description="Helical" evidence="6">
    <location>
        <begin position="138"/>
        <end position="157"/>
    </location>
</feature>
<dbReference type="PANTHER" id="PTHR23511:SF5">
    <property type="entry name" value="MAJOR FACILITATOR-TYPE TRANSPORTER HXNZ-RELATED"/>
    <property type="match status" value="1"/>
</dbReference>
<protein>
    <recommendedName>
        <fullName evidence="7">Major facilitator superfamily (MFS) profile domain-containing protein</fullName>
    </recommendedName>
</protein>
<dbReference type="GO" id="GO:0022857">
    <property type="term" value="F:transmembrane transporter activity"/>
    <property type="evidence" value="ECO:0007669"/>
    <property type="project" value="InterPro"/>
</dbReference>
<dbReference type="Proteomes" id="UP000054248">
    <property type="component" value="Unassembled WGS sequence"/>
</dbReference>
<evidence type="ECO:0000313" key="8">
    <source>
        <dbReference type="EMBL" id="KIO19260.1"/>
    </source>
</evidence>
<accession>A0A0C3PW88</accession>
<feature type="transmembrane region" description="Helical" evidence="6">
    <location>
        <begin position="42"/>
        <end position="61"/>
    </location>
</feature>
<evidence type="ECO:0000259" key="7">
    <source>
        <dbReference type="PROSITE" id="PS50850"/>
    </source>
</evidence>
<feature type="transmembrane region" description="Helical" evidence="6">
    <location>
        <begin position="81"/>
        <end position="101"/>
    </location>
</feature>
<feature type="domain" description="Major facilitator superfamily (MFS) profile" evidence="7">
    <location>
        <begin position="1"/>
        <end position="223"/>
    </location>
</feature>
<dbReference type="OrthoDB" id="4139357at2759"/>
<evidence type="ECO:0000256" key="4">
    <source>
        <dbReference type="ARBA" id="ARBA00022989"/>
    </source>
</evidence>
<dbReference type="InterPro" id="IPR011701">
    <property type="entry name" value="MFS"/>
</dbReference>
<gene>
    <name evidence="8" type="ORF">M407DRAFT_31116</name>
</gene>
<dbReference type="InterPro" id="IPR036259">
    <property type="entry name" value="MFS_trans_sf"/>
</dbReference>
<evidence type="ECO:0000256" key="3">
    <source>
        <dbReference type="ARBA" id="ARBA00022692"/>
    </source>
</evidence>
<dbReference type="AlphaFoldDB" id="A0A0C3PW88"/>
<reference evidence="9" key="2">
    <citation type="submission" date="2015-01" db="EMBL/GenBank/DDBJ databases">
        <title>Evolutionary Origins and Diversification of the Mycorrhizal Mutualists.</title>
        <authorList>
            <consortium name="DOE Joint Genome Institute"/>
            <consortium name="Mycorrhizal Genomics Consortium"/>
            <person name="Kohler A."/>
            <person name="Kuo A."/>
            <person name="Nagy L.G."/>
            <person name="Floudas D."/>
            <person name="Copeland A."/>
            <person name="Barry K.W."/>
            <person name="Cichocki N."/>
            <person name="Veneault-Fourrey C."/>
            <person name="LaButti K."/>
            <person name="Lindquist E.A."/>
            <person name="Lipzen A."/>
            <person name="Lundell T."/>
            <person name="Morin E."/>
            <person name="Murat C."/>
            <person name="Riley R."/>
            <person name="Ohm R."/>
            <person name="Sun H."/>
            <person name="Tunlid A."/>
            <person name="Henrissat B."/>
            <person name="Grigoriev I.V."/>
            <person name="Hibbett D.S."/>
            <person name="Martin F."/>
        </authorList>
    </citation>
    <scope>NUCLEOTIDE SEQUENCE [LARGE SCALE GENOMIC DNA]</scope>
    <source>
        <strain evidence="9">MUT 4182</strain>
    </source>
</reference>
<organism evidence="8 9">
    <name type="scientific">Tulasnella calospora MUT 4182</name>
    <dbReference type="NCBI Taxonomy" id="1051891"/>
    <lineage>
        <taxon>Eukaryota</taxon>
        <taxon>Fungi</taxon>
        <taxon>Dikarya</taxon>
        <taxon>Basidiomycota</taxon>
        <taxon>Agaricomycotina</taxon>
        <taxon>Agaricomycetes</taxon>
        <taxon>Cantharellales</taxon>
        <taxon>Tulasnellaceae</taxon>
        <taxon>Tulasnella</taxon>
    </lineage>
</organism>
<feature type="transmembrane region" description="Helical" evidence="6">
    <location>
        <begin position="113"/>
        <end position="132"/>
    </location>
</feature>
<dbReference type="PROSITE" id="PS50850">
    <property type="entry name" value="MFS"/>
    <property type="match status" value="1"/>
</dbReference>
<dbReference type="HOGENOM" id="CLU_1180956_0_0_1"/>
<reference evidence="8 9" key="1">
    <citation type="submission" date="2014-04" db="EMBL/GenBank/DDBJ databases">
        <authorList>
            <consortium name="DOE Joint Genome Institute"/>
            <person name="Kuo A."/>
            <person name="Girlanda M."/>
            <person name="Perotto S."/>
            <person name="Kohler A."/>
            <person name="Nagy L.G."/>
            <person name="Floudas D."/>
            <person name="Copeland A."/>
            <person name="Barry K.W."/>
            <person name="Cichocki N."/>
            <person name="Veneault-Fourrey C."/>
            <person name="LaButti K."/>
            <person name="Lindquist E.A."/>
            <person name="Lipzen A."/>
            <person name="Lundell T."/>
            <person name="Morin E."/>
            <person name="Murat C."/>
            <person name="Sun H."/>
            <person name="Tunlid A."/>
            <person name="Henrissat B."/>
            <person name="Grigoriev I.V."/>
            <person name="Hibbett D.S."/>
            <person name="Martin F."/>
            <person name="Nordberg H.P."/>
            <person name="Cantor M.N."/>
            <person name="Hua S.X."/>
        </authorList>
    </citation>
    <scope>NUCLEOTIDE SEQUENCE [LARGE SCALE GENOMIC DNA]</scope>
    <source>
        <strain evidence="8 9">MUT 4182</strain>
    </source>
</reference>
<evidence type="ECO:0000256" key="6">
    <source>
        <dbReference type="SAM" id="Phobius"/>
    </source>
</evidence>